<keyword evidence="6 8" id="KW-1133">Transmembrane helix</keyword>
<comment type="similarity">
    <text evidence="2">Belongs to the nucleobase:cation symporter-2 (NCS2) (TC 2.A.40) family.</text>
</comment>
<dbReference type="PANTHER" id="PTHR42810">
    <property type="entry name" value="PURINE PERMEASE C1399.01C-RELATED"/>
    <property type="match status" value="1"/>
</dbReference>
<reference evidence="9 10" key="1">
    <citation type="submission" date="2018-08" db="EMBL/GenBank/DDBJ databases">
        <title>Recombination of ecologically and evolutionarily significant loci maintains genetic cohesion in the Pseudomonas syringae species complex.</title>
        <authorList>
            <person name="Dillon M."/>
            <person name="Thakur S."/>
            <person name="Almeida R.N.D."/>
            <person name="Weir B.S."/>
            <person name="Guttman D.S."/>
        </authorList>
    </citation>
    <scope>NUCLEOTIDE SEQUENCE [LARGE SCALE GENOMIC DNA]</scope>
    <source>
        <strain evidence="9 10">ICMP 2788</strain>
    </source>
</reference>
<feature type="transmembrane region" description="Helical" evidence="8">
    <location>
        <begin position="392"/>
        <end position="411"/>
    </location>
</feature>
<dbReference type="InterPro" id="IPR006042">
    <property type="entry name" value="Xan_ur_permease"/>
</dbReference>
<feature type="transmembrane region" description="Helical" evidence="8">
    <location>
        <begin position="146"/>
        <end position="166"/>
    </location>
</feature>
<feature type="transmembrane region" description="Helical" evidence="8">
    <location>
        <begin position="52"/>
        <end position="73"/>
    </location>
</feature>
<feature type="transmembrane region" description="Helical" evidence="8">
    <location>
        <begin position="204"/>
        <end position="224"/>
    </location>
</feature>
<feature type="transmembrane region" description="Helical" evidence="8">
    <location>
        <begin position="362"/>
        <end position="380"/>
    </location>
</feature>
<feature type="transmembrane region" description="Helical" evidence="8">
    <location>
        <begin position="22"/>
        <end position="46"/>
    </location>
</feature>
<keyword evidence="5 8" id="KW-0812">Transmembrane</keyword>
<keyword evidence="4" id="KW-1003">Cell membrane</keyword>
<protein>
    <submittedName>
        <fullName evidence="9">Xanthine/uracil permease protein</fullName>
    </submittedName>
</protein>
<dbReference type="NCBIfam" id="NF037981">
    <property type="entry name" value="NCS2_1"/>
    <property type="match status" value="1"/>
</dbReference>
<dbReference type="PROSITE" id="PS01116">
    <property type="entry name" value="XANTH_URACIL_PERMASE"/>
    <property type="match status" value="1"/>
</dbReference>
<evidence type="ECO:0000313" key="9">
    <source>
        <dbReference type="EMBL" id="RMO24860.1"/>
    </source>
</evidence>
<dbReference type="Proteomes" id="UP000276886">
    <property type="component" value="Unassembled WGS sequence"/>
</dbReference>
<keyword evidence="7 8" id="KW-0472">Membrane</keyword>
<dbReference type="PANTHER" id="PTHR42810:SF2">
    <property type="entry name" value="PURINE PERMEASE C1399.01C-RELATED"/>
    <property type="match status" value="1"/>
</dbReference>
<evidence type="ECO:0000256" key="1">
    <source>
        <dbReference type="ARBA" id="ARBA00004651"/>
    </source>
</evidence>
<evidence type="ECO:0000256" key="7">
    <source>
        <dbReference type="ARBA" id="ARBA00023136"/>
    </source>
</evidence>
<name>A0A3M2WYC2_PSESJ</name>
<feature type="transmembrane region" description="Helical" evidence="8">
    <location>
        <begin position="85"/>
        <end position="104"/>
    </location>
</feature>
<comment type="subcellular location">
    <subcellularLocation>
        <location evidence="1">Cell membrane</location>
        <topology evidence="1">Multi-pass membrane protein</topology>
    </subcellularLocation>
</comment>
<feature type="transmembrane region" description="Helical" evidence="8">
    <location>
        <begin position="335"/>
        <end position="356"/>
    </location>
</feature>
<feature type="transmembrane region" description="Helical" evidence="8">
    <location>
        <begin position="244"/>
        <end position="264"/>
    </location>
</feature>
<evidence type="ECO:0000256" key="8">
    <source>
        <dbReference type="SAM" id="Phobius"/>
    </source>
</evidence>
<feature type="transmembrane region" description="Helical" evidence="8">
    <location>
        <begin position="423"/>
        <end position="442"/>
    </location>
</feature>
<evidence type="ECO:0000256" key="6">
    <source>
        <dbReference type="ARBA" id="ARBA00022989"/>
    </source>
</evidence>
<evidence type="ECO:0000256" key="5">
    <source>
        <dbReference type="ARBA" id="ARBA00022692"/>
    </source>
</evidence>
<dbReference type="NCBIfam" id="TIGR00801">
    <property type="entry name" value="ncs2"/>
    <property type="match status" value="1"/>
</dbReference>
<sequence>MQPETLDNDDLIYGLNDRPKPWTALLAAFQHVLASFVGIITPPLIIGSTLGLTQYMPYLISMVLMVSGTGTFIQARRPFGIGAGMICLQGTSFAFLGAVLSAGFLVKQRGGSPEDIMAMIFGVCFFGALVQIALSRCISQLRRVITPLVTGIVITLIGVSLIKVGVTDLGGGFNAPDFGAPVNLALGAFVLAVIIVLNRSTTPWVRLSAIIIGLAVGSLAAWFSGKLVPQSLHDLPLISVPMPFRFGFNFDWSAFLPVALIYLISSIETVGDLTANCMLARQPISGPSYLARLKGGVLGDGVSCMIAATFSAFPNTTFAQNNGVIQLTGVASRYVGLYIGAVLFVLGLFPHIGAIVQQIPKPVLGGATLVMFGSVAAAGVRILAQSPLDRRSMLIIATSLGVGLGIASQPALLHQLPKLVQNLFDSAITSGGITAIVMCLLIPESKVAAATTDDVPEPEPVEQPR</sequence>
<evidence type="ECO:0000256" key="4">
    <source>
        <dbReference type="ARBA" id="ARBA00022475"/>
    </source>
</evidence>
<dbReference type="GO" id="GO:0042907">
    <property type="term" value="F:xanthine transmembrane transporter activity"/>
    <property type="evidence" value="ECO:0007669"/>
    <property type="project" value="TreeGrafter"/>
</dbReference>
<dbReference type="GO" id="GO:0005886">
    <property type="term" value="C:plasma membrane"/>
    <property type="evidence" value="ECO:0007669"/>
    <property type="project" value="UniProtKB-SubCell"/>
</dbReference>
<dbReference type="EMBL" id="RBPQ01000195">
    <property type="protein sequence ID" value="RMO24860.1"/>
    <property type="molecule type" value="Genomic_DNA"/>
</dbReference>
<dbReference type="RefSeq" id="WP_110818005.1">
    <property type="nucleotide sequence ID" value="NZ_QJTX01000006.1"/>
</dbReference>
<dbReference type="InterPro" id="IPR006043">
    <property type="entry name" value="NCS2"/>
</dbReference>
<gene>
    <name evidence="9" type="ORF">ALQ44_00769</name>
</gene>
<evidence type="ECO:0000256" key="2">
    <source>
        <dbReference type="ARBA" id="ARBA00008821"/>
    </source>
</evidence>
<keyword evidence="3" id="KW-0813">Transport</keyword>
<feature type="transmembrane region" description="Helical" evidence="8">
    <location>
        <begin position="116"/>
        <end position="134"/>
    </location>
</feature>
<dbReference type="InterPro" id="IPR017588">
    <property type="entry name" value="UacT-like"/>
</dbReference>
<dbReference type="AlphaFoldDB" id="A0A3M2WYC2"/>
<accession>A0A3M2WYC2</accession>
<proteinExistence type="inferred from homology"/>
<dbReference type="Pfam" id="PF00860">
    <property type="entry name" value="Xan_ur_permease"/>
    <property type="match status" value="1"/>
</dbReference>
<evidence type="ECO:0000256" key="3">
    <source>
        <dbReference type="ARBA" id="ARBA00022448"/>
    </source>
</evidence>
<comment type="caution">
    <text evidence="9">The sequence shown here is derived from an EMBL/GenBank/DDBJ whole genome shotgun (WGS) entry which is preliminary data.</text>
</comment>
<organism evidence="9 10">
    <name type="scientific">Pseudomonas syringae pv. pisi</name>
    <dbReference type="NCBI Taxonomy" id="59510"/>
    <lineage>
        <taxon>Bacteria</taxon>
        <taxon>Pseudomonadati</taxon>
        <taxon>Pseudomonadota</taxon>
        <taxon>Gammaproteobacteria</taxon>
        <taxon>Pseudomonadales</taxon>
        <taxon>Pseudomonadaceae</taxon>
        <taxon>Pseudomonas</taxon>
        <taxon>Pseudomonas syringae</taxon>
    </lineage>
</organism>
<feature type="transmembrane region" description="Helical" evidence="8">
    <location>
        <begin position="178"/>
        <end position="197"/>
    </location>
</feature>
<dbReference type="NCBIfam" id="TIGR03173">
    <property type="entry name" value="pbuX"/>
    <property type="match status" value="1"/>
</dbReference>
<evidence type="ECO:0000313" key="10">
    <source>
        <dbReference type="Proteomes" id="UP000276886"/>
    </source>
</evidence>